<evidence type="ECO:0000313" key="4">
    <source>
        <dbReference type="Proteomes" id="UP000257143"/>
    </source>
</evidence>
<dbReference type="Pfam" id="PF00571">
    <property type="entry name" value="CBS"/>
    <property type="match status" value="1"/>
</dbReference>
<protein>
    <recommendedName>
        <fullName evidence="2">CBS domain-containing protein</fullName>
    </recommendedName>
</protein>
<dbReference type="SUPFAM" id="SSF54631">
    <property type="entry name" value="CBS-domain pair"/>
    <property type="match status" value="1"/>
</dbReference>
<dbReference type="AlphaFoldDB" id="A0A3D8PPN3"/>
<proteinExistence type="predicted"/>
<feature type="domain" description="CBS" evidence="2">
    <location>
        <begin position="172"/>
        <end position="231"/>
    </location>
</feature>
<dbReference type="SMART" id="SM00116">
    <property type="entry name" value="CBS"/>
    <property type="match status" value="2"/>
</dbReference>
<reference evidence="4" key="1">
    <citation type="submission" date="2017-11" db="EMBL/GenBank/DDBJ databases">
        <authorList>
            <person name="Zhu W."/>
        </authorList>
    </citation>
    <scope>NUCLEOTIDE SEQUENCE [LARGE SCALE GENOMIC DNA]</scope>
    <source>
        <strain evidence="4">CAU 1183</strain>
    </source>
</reference>
<dbReference type="RefSeq" id="WP_115773288.1">
    <property type="nucleotide sequence ID" value="NZ_PIOC01000017.1"/>
</dbReference>
<keyword evidence="1" id="KW-0129">CBS domain</keyword>
<keyword evidence="4" id="KW-1185">Reference proteome</keyword>
<evidence type="ECO:0000259" key="2">
    <source>
        <dbReference type="PROSITE" id="PS51371"/>
    </source>
</evidence>
<dbReference type="EMBL" id="PIOC01000017">
    <property type="protein sequence ID" value="RDW18106.1"/>
    <property type="molecule type" value="Genomic_DNA"/>
</dbReference>
<dbReference type="Gene3D" id="3.10.580.10">
    <property type="entry name" value="CBS-domain"/>
    <property type="match status" value="1"/>
</dbReference>
<dbReference type="Proteomes" id="UP000257143">
    <property type="component" value="Unassembled WGS sequence"/>
</dbReference>
<accession>A0A3D8PPN3</accession>
<dbReference type="PROSITE" id="PS51371">
    <property type="entry name" value="CBS"/>
    <property type="match status" value="2"/>
</dbReference>
<dbReference type="OrthoDB" id="49104at2"/>
<dbReference type="InterPro" id="IPR000644">
    <property type="entry name" value="CBS_dom"/>
</dbReference>
<name>A0A3D8PPN3_9BACI</name>
<gene>
    <name evidence="3" type="ORF">CWR48_10960</name>
</gene>
<evidence type="ECO:0000256" key="1">
    <source>
        <dbReference type="PROSITE-ProRule" id="PRU00703"/>
    </source>
</evidence>
<feature type="domain" description="CBS" evidence="2">
    <location>
        <begin position="101"/>
        <end position="156"/>
    </location>
</feature>
<comment type="caution">
    <text evidence="3">The sequence shown here is derived from an EMBL/GenBank/DDBJ whole genome shotgun (WGS) entry which is preliminary data.</text>
</comment>
<sequence>MYKNSEKFLTTFTRIERMLKTLLRDRREVGFSKAVKILSNSNPIVKRYSNTLLEFAELRNAIVHNKIDMTYAIAEPHDSVVNEIEIIEKELMQPRKVIPLFSRKVYVFQQSQPLASLLKLINEKDISKFPIYDGGEFKGIVSQKGITSWLAKNAVEQISHLSEIEIRDVLSYEKGDNFKLISSNTSVYEAEEIFKDQVGKGNRLEALLITKHGHPSEKLLGIITNWDIMKV</sequence>
<organism evidence="3 4">
    <name type="scientific">Oceanobacillus arenosus</name>
    <dbReference type="NCBI Taxonomy" id="1229153"/>
    <lineage>
        <taxon>Bacteria</taxon>
        <taxon>Bacillati</taxon>
        <taxon>Bacillota</taxon>
        <taxon>Bacilli</taxon>
        <taxon>Bacillales</taxon>
        <taxon>Bacillaceae</taxon>
        <taxon>Oceanobacillus</taxon>
    </lineage>
</organism>
<dbReference type="InterPro" id="IPR046342">
    <property type="entry name" value="CBS_dom_sf"/>
</dbReference>
<evidence type="ECO:0000313" key="3">
    <source>
        <dbReference type="EMBL" id="RDW18106.1"/>
    </source>
</evidence>